<proteinExistence type="predicted"/>
<dbReference type="RefSeq" id="WP_003782109.1">
    <property type="nucleotide sequence ID" value="NZ_GL870929.1"/>
</dbReference>
<accession>F0EY77</accession>
<protein>
    <submittedName>
        <fullName evidence="3">CAAX amino terminal protease family protein</fullName>
    </submittedName>
</protein>
<dbReference type="GO" id="GO:0004175">
    <property type="term" value="F:endopeptidase activity"/>
    <property type="evidence" value="ECO:0007669"/>
    <property type="project" value="UniProtKB-ARBA"/>
</dbReference>
<dbReference type="InterPro" id="IPR052710">
    <property type="entry name" value="CAAX_protease"/>
</dbReference>
<gene>
    <name evidence="3" type="ORF">HMPREF9098_0811</name>
</gene>
<evidence type="ECO:0000313" key="3">
    <source>
        <dbReference type="EMBL" id="EGC17485.1"/>
    </source>
</evidence>
<keyword evidence="3" id="KW-0645">Protease</keyword>
<dbReference type="EMBL" id="AEWV01000015">
    <property type="protein sequence ID" value="EGC17485.1"/>
    <property type="molecule type" value="Genomic_DNA"/>
</dbReference>
<dbReference type="STRING" id="888741.HMPREF9098_0811"/>
<comment type="caution">
    <text evidence="3">The sequence shown here is derived from an EMBL/GenBank/DDBJ whole genome shotgun (WGS) entry which is preliminary data.</text>
</comment>
<dbReference type="GO" id="GO:0006508">
    <property type="term" value="P:proteolysis"/>
    <property type="evidence" value="ECO:0007669"/>
    <property type="project" value="UniProtKB-KW"/>
</dbReference>
<feature type="transmembrane region" description="Helical" evidence="1">
    <location>
        <begin position="62"/>
        <end position="79"/>
    </location>
</feature>
<dbReference type="PANTHER" id="PTHR36435">
    <property type="entry name" value="SLR1288 PROTEIN"/>
    <property type="match status" value="1"/>
</dbReference>
<name>F0EY77_9NEIS</name>
<dbReference type="InterPro" id="IPR003675">
    <property type="entry name" value="Rce1/LyrA-like_dom"/>
</dbReference>
<feature type="transmembrane region" description="Helical" evidence="1">
    <location>
        <begin position="23"/>
        <end position="50"/>
    </location>
</feature>
<keyword evidence="4" id="KW-1185">Reference proteome</keyword>
<evidence type="ECO:0000256" key="1">
    <source>
        <dbReference type="SAM" id="Phobius"/>
    </source>
</evidence>
<evidence type="ECO:0000313" key="4">
    <source>
        <dbReference type="Proteomes" id="UP000004088"/>
    </source>
</evidence>
<feature type="domain" description="CAAX prenyl protease 2/Lysostaphin resistance protein A-like" evidence="2">
    <location>
        <begin position="148"/>
        <end position="236"/>
    </location>
</feature>
<feature type="transmembrane region" description="Helical" evidence="1">
    <location>
        <begin position="226"/>
        <end position="247"/>
    </location>
</feature>
<dbReference type="AlphaFoldDB" id="F0EY77"/>
<dbReference type="Pfam" id="PF02517">
    <property type="entry name" value="Rce1-like"/>
    <property type="match status" value="1"/>
</dbReference>
<organism evidence="3 4">
    <name type="scientific">Kingella denitrificans ATCC 33394</name>
    <dbReference type="NCBI Taxonomy" id="888741"/>
    <lineage>
        <taxon>Bacteria</taxon>
        <taxon>Pseudomonadati</taxon>
        <taxon>Pseudomonadota</taxon>
        <taxon>Betaproteobacteria</taxon>
        <taxon>Neisseriales</taxon>
        <taxon>Neisseriaceae</taxon>
        <taxon>Kingella</taxon>
    </lineage>
</organism>
<reference evidence="3 4" key="1">
    <citation type="submission" date="2011-01" db="EMBL/GenBank/DDBJ databases">
        <authorList>
            <person name="Muzny D."/>
            <person name="Qin X."/>
            <person name="Deng J."/>
            <person name="Jiang H."/>
            <person name="Liu Y."/>
            <person name="Qu J."/>
            <person name="Song X.-Z."/>
            <person name="Zhang L."/>
            <person name="Thornton R."/>
            <person name="Coyle M."/>
            <person name="Francisco L."/>
            <person name="Jackson L."/>
            <person name="Javaid M."/>
            <person name="Korchina V."/>
            <person name="Kovar C."/>
            <person name="Mata R."/>
            <person name="Mathew T."/>
            <person name="Ngo R."/>
            <person name="Nguyen L."/>
            <person name="Nguyen N."/>
            <person name="Okwuonu G."/>
            <person name="Ongeri F."/>
            <person name="Pham C."/>
            <person name="Simmons D."/>
            <person name="Wilczek-Boney K."/>
            <person name="Hale W."/>
            <person name="Jakkamsetti A."/>
            <person name="Pham P."/>
            <person name="Ruth R."/>
            <person name="San Lucas F."/>
            <person name="Warren J."/>
            <person name="Zhang J."/>
            <person name="Zhao Z."/>
            <person name="Zhou C."/>
            <person name="Zhu D."/>
            <person name="Lee S."/>
            <person name="Bess C."/>
            <person name="Blankenburg K."/>
            <person name="Forbes L."/>
            <person name="Fu Q."/>
            <person name="Gubbala S."/>
            <person name="Hirani K."/>
            <person name="Jayaseelan J.C."/>
            <person name="Lara F."/>
            <person name="Munidasa M."/>
            <person name="Palculict T."/>
            <person name="Patil S."/>
            <person name="Pu L.-L."/>
            <person name="Saada N."/>
            <person name="Tang L."/>
            <person name="Weissenberger G."/>
            <person name="Zhu Y."/>
            <person name="Hemphill L."/>
            <person name="Shang Y."/>
            <person name="Youmans B."/>
            <person name="Ayvaz T."/>
            <person name="Ross M."/>
            <person name="Santibanez J."/>
            <person name="Aqrawi P."/>
            <person name="Gross S."/>
            <person name="Joshi V."/>
            <person name="Fowler G."/>
            <person name="Nazareth L."/>
            <person name="Reid J."/>
            <person name="Worley K."/>
            <person name="Petrosino J."/>
            <person name="Highlander S."/>
            <person name="Gibbs R."/>
        </authorList>
    </citation>
    <scope>NUCLEOTIDE SEQUENCE [LARGE SCALE GENOMIC DNA]</scope>
    <source>
        <strain evidence="3 4">ATCC 33394</strain>
    </source>
</reference>
<feature type="transmembrane region" description="Helical" evidence="1">
    <location>
        <begin position="183"/>
        <end position="206"/>
    </location>
</feature>
<dbReference type="PANTHER" id="PTHR36435:SF1">
    <property type="entry name" value="CAAX AMINO TERMINAL PROTEASE FAMILY PROTEIN"/>
    <property type="match status" value="1"/>
</dbReference>
<keyword evidence="3" id="KW-0378">Hydrolase</keyword>
<evidence type="ECO:0000259" key="2">
    <source>
        <dbReference type="Pfam" id="PF02517"/>
    </source>
</evidence>
<keyword evidence="1" id="KW-0472">Membrane</keyword>
<dbReference type="Proteomes" id="UP000004088">
    <property type="component" value="Unassembled WGS sequence"/>
</dbReference>
<dbReference type="GO" id="GO:0080120">
    <property type="term" value="P:CAAX-box protein maturation"/>
    <property type="evidence" value="ECO:0007669"/>
    <property type="project" value="UniProtKB-ARBA"/>
</dbReference>
<feature type="transmembrane region" description="Helical" evidence="1">
    <location>
        <begin position="111"/>
        <end position="127"/>
    </location>
</feature>
<feature type="transmembrane region" description="Helical" evidence="1">
    <location>
        <begin position="147"/>
        <end position="171"/>
    </location>
</feature>
<sequence length="248" mass="28381">MSQYDFESDDGYMPPLFTQREAWGLLFVFVGMIFLTIVLFALIFVIARGIMGSENLPEGSLAGYWLVQLSIVVSTLFLIDKVQKKRRETQTEETLVSYLGLFGWSNINWKFAVKWTLIFLVFCWIRTNLIEWLPVDDDSLLELNEYGWISFFGAVVLAPISEEIVFRGILYPALLDSTRNPKLAGWVTNVGFALVHFEFGLTVLVARSLLGWIFMRGRTIGGSLWVSIWLHALWNFGIFLPALLVYVT</sequence>
<keyword evidence="1" id="KW-1133">Transmembrane helix</keyword>
<dbReference type="HOGENOM" id="CLU_1065058_0_0_4"/>
<keyword evidence="1" id="KW-0812">Transmembrane</keyword>